<organism evidence="2 3">
    <name type="scientific">Pseudomonas putida</name>
    <name type="common">Arthrobacter siderocapsulatus</name>
    <dbReference type="NCBI Taxonomy" id="303"/>
    <lineage>
        <taxon>Bacteria</taxon>
        <taxon>Pseudomonadati</taxon>
        <taxon>Pseudomonadota</taxon>
        <taxon>Gammaproteobacteria</taxon>
        <taxon>Pseudomonadales</taxon>
        <taxon>Pseudomonadaceae</taxon>
        <taxon>Pseudomonas</taxon>
    </lineage>
</organism>
<feature type="transmembrane region" description="Helical" evidence="1">
    <location>
        <begin position="1420"/>
        <end position="1441"/>
    </location>
</feature>
<evidence type="ECO:0000256" key="1">
    <source>
        <dbReference type="SAM" id="Phobius"/>
    </source>
</evidence>
<dbReference type="NCBIfam" id="TIGR03696">
    <property type="entry name" value="Rhs_assc_core"/>
    <property type="match status" value="1"/>
</dbReference>
<dbReference type="Pfam" id="PF15656">
    <property type="entry name" value="Tox-HDC"/>
    <property type="match status" value="1"/>
</dbReference>
<dbReference type="PANTHER" id="PTHR32305">
    <property type="match status" value="1"/>
</dbReference>
<feature type="transmembrane region" description="Helical" evidence="1">
    <location>
        <begin position="1447"/>
        <end position="1468"/>
    </location>
</feature>
<dbReference type="NCBIfam" id="TIGR01643">
    <property type="entry name" value="YD_repeat_2x"/>
    <property type="match status" value="1"/>
</dbReference>
<proteinExistence type="predicted"/>
<name>A0A9X8HN29_PSEPU</name>
<dbReference type="PANTHER" id="PTHR32305:SF15">
    <property type="entry name" value="PROTEIN RHSA-RELATED"/>
    <property type="match status" value="1"/>
</dbReference>
<accession>A0A9X8HN29</accession>
<dbReference type="InterPro" id="IPR028897">
    <property type="entry name" value="Tox-HDC_dom"/>
</dbReference>
<dbReference type="Proteomes" id="UP000269115">
    <property type="component" value="Unassembled WGS sequence"/>
</dbReference>
<feature type="transmembrane region" description="Helical" evidence="1">
    <location>
        <begin position="1480"/>
        <end position="1500"/>
    </location>
</feature>
<sequence length="1690" mass="185904">MTRPDDVTRRLRAGALYTQASNFLSHVSTGVDPRTSQFTLACGLPALHANHLAGPVIQPALHFSPLGSHTDSGYGLGWTLGLSMLDFNTGQLRINSGDTFKFDSDRSDLSKGGQLVFEDQKLCSFEVFTVDDRARCFRIDYKDGVCEYLEVQDNSGMAMLKQIVSAQGRRAYLEWLAGSGPYLLWTIRDEQRLLLDVQHDRDETRFVMFPGSDSTTVVTLLRSDRLNELILPDGGNRWAFTYWQDPQSRLLFPSKVLGPLGSTDEVDYATGNNGLRLPQGAPLTALPRVSTHRHDPGAAQPVAYTTYALIGSNNCFGYGGVSAGEWADGKDNLYLLPRYDYGCLQTLHDEQGRKVQSVEYTWNHYHLQTQKLTVRGECRVCQQSVYADDPAVGWDDQPAWCQLPIARITRYETGNRFREERDTCEYDAYGNVLNQRFADGRSESREYYPLGGAQGCPDDGGRFVRWLKRFTTTAPAPDARSAGHVAHTDYAYVRLHKRQAEDRQHLVLDSEVAREAIDSGEVETARILQRVEQAADSPFHGLPISSVTLYNGYAATTNFLRTFEGPLLCETQQRISHDHLVISSSTLRHVLTGLTIEERNEHGTVTRFDHDALGRTIRRIESANTPYATSTRCTYQLVGLQRDRTVYVEQTDSNGQRLRVELDGQGRPVRELLEFLDSPGAPLREVRRVTYDVQGNVTSETSQDWAAAQNTPFCSSTVLTAYDDWGSVCRVQHADGTVDHTKHDPIQRTQVSWQQSATGEQGPRTTLYLNASGSVERVELHEPGGGPLLRRERWTLDALQRPVAHTIETPDGEQRTTSTVYDRDGRVAQRTLQDHSRVKWRFAPHSDGDAIATLSLCTATRETLLLKQAFDGLDRPLTRDCGGQQETLAYVPGQIPPEALTRSNGSVTHFGYEPELDYQLKRIARPSENSESTFTYSPPHGRLTRATGGLGQIDWDFTASGVTSAEHWHHAGQPHTCGWQYSLNGRVLSFADVHGQMTYCTYDAVGRISGQHCGPLALQLGYDAFGRLAQTLTTDGQHGQSQQQTLTYDLLGRECTRTWVCHGISGMQRFRQRLSWTQQDQVATRTWESLEAEQANLLSEEHYRYDVRNRLVEATTQGPHLVTDPRTGQRIRRQTFCFNALDGYEQIDTEYENGQCNHMRFVYDSDVAADRPVQITHSWPQALIIDLEYDAAGQLTRERHDGQLWRALSWDSQGHLTRREDGTSTCDYAYDPLGRLIETRVNGTTSHRFYDGQRMVNEKSDQGWLTLMRAGSTVFAQTLLSQAVRTVVIGASDGQGSVQIETGDSNCFVGYSAHGLDNGTAQSRVGYAGEVRETDSLLYMPGSNRPYDPCLFMFLSPDSASPDGAGGLNRYAYCSGDPVNRVDPDGHAWWNWVVAGIGLVMGAIAVVVTAGTAAPAVGAAYTALLGAGASTAGAAAGAVAAVATTSIAGAVSVAAVAVEAIALGSGAASMALEASGNEKAAGILGWISFGTGLASLGMSIGSSAPKVAAKANRLVGGLRNGQLLKRSASKFSSLPTVTTQPLSSAPKAAWKSFSTGQDKIIFGSNRPVAGKNFNTPLNYFRRRTSVNAVPREILIFSGSHGAPDGANWASNGIRRSTLINSDFFLSDTATHGGAVGGRVRVVDLKGMTEVEFGRYLNNNDSHVILGFCFGINDQALRFYKNLAPVTSYVP</sequence>
<keyword evidence="1" id="KW-0812">Transmembrane</keyword>
<dbReference type="InterPro" id="IPR050708">
    <property type="entry name" value="T6SS_VgrG/RHS"/>
</dbReference>
<dbReference type="InterPro" id="IPR022385">
    <property type="entry name" value="Rhs_assc_core"/>
</dbReference>
<dbReference type="Gene3D" id="2.180.10.10">
    <property type="entry name" value="RHS repeat-associated core"/>
    <property type="match status" value="2"/>
</dbReference>
<comment type="caution">
    <text evidence="2">The sequence shown here is derived from an EMBL/GenBank/DDBJ whole genome shotgun (WGS) entry which is preliminary data.</text>
</comment>
<feature type="transmembrane region" description="Helical" evidence="1">
    <location>
        <begin position="1389"/>
        <end position="1408"/>
    </location>
</feature>
<gene>
    <name evidence="2" type="ORF">EDF85_1546</name>
</gene>
<keyword evidence="1" id="KW-1133">Transmembrane helix</keyword>
<keyword evidence="1" id="KW-0472">Membrane</keyword>
<dbReference type="EMBL" id="RJUR01000011">
    <property type="protein sequence ID" value="ROQ53780.1"/>
    <property type="molecule type" value="Genomic_DNA"/>
</dbReference>
<evidence type="ECO:0000313" key="3">
    <source>
        <dbReference type="Proteomes" id="UP000269115"/>
    </source>
</evidence>
<protein>
    <submittedName>
        <fullName evidence="2">RHS repeat-associated protein</fullName>
    </submittedName>
</protein>
<dbReference type="RefSeq" id="WP_123752683.1">
    <property type="nucleotide sequence ID" value="NZ_RJUR01000011.1"/>
</dbReference>
<dbReference type="InterPro" id="IPR006530">
    <property type="entry name" value="YD"/>
</dbReference>
<evidence type="ECO:0000313" key="2">
    <source>
        <dbReference type="EMBL" id="ROQ53780.1"/>
    </source>
</evidence>
<reference evidence="2 3" key="1">
    <citation type="submission" date="2018-11" db="EMBL/GenBank/DDBJ databases">
        <title>Genomic analyses of the natural microbiome of Caenorhabditis elegans.</title>
        <authorList>
            <person name="Samuel B."/>
        </authorList>
    </citation>
    <scope>NUCLEOTIDE SEQUENCE [LARGE SCALE GENOMIC DNA]</scope>
    <source>
        <strain evidence="2 3">BIGb0473</strain>
    </source>
</reference>